<reference evidence="2 3" key="2">
    <citation type="submission" date="2019-09" db="EMBL/GenBank/DDBJ databases">
        <authorList>
            <person name="Jin C."/>
        </authorList>
    </citation>
    <scope>NUCLEOTIDE SEQUENCE [LARGE SCALE GENOMIC DNA]</scope>
    <source>
        <strain evidence="2 3">BN140078</strain>
    </source>
</reference>
<dbReference type="Proteomes" id="UP000324611">
    <property type="component" value="Unassembled WGS sequence"/>
</dbReference>
<evidence type="ECO:0000313" key="2">
    <source>
        <dbReference type="EMBL" id="KAA2237152.1"/>
    </source>
</evidence>
<dbReference type="Gene3D" id="3.30.420.10">
    <property type="entry name" value="Ribonuclease H-like superfamily/Ribonuclease H"/>
    <property type="match status" value="1"/>
</dbReference>
<dbReference type="AlphaFoldDB" id="A0A5B2VFM7"/>
<proteinExistence type="predicted"/>
<dbReference type="GO" id="GO:0003676">
    <property type="term" value="F:nucleic acid binding"/>
    <property type="evidence" value="ECO:0007669"/>
    <property type="project" value="InterPro"/>
</dbReference>
<feature type="domain" description="Tc1-like transposase DDE" evidence="1">
    <location>
        <begin position="1"/>
        <end position="49"/>
    </location>
</feature>
<reference evidence="2 3" key="1">
    <citation type="submission" date="2019-09" db="EMBL/GenBank/DDBJ databases">
        <title>Chitinophaga ginsengihumi sp. nov., isolated from soil of ginseng rhizosphere.</title>
        <authorList>
            <person name="Lee J."/>
        </authorList>
    </citation>
    <scope>NUCLEOTIDE SEQUENCE [LARGE SCALE GENOMIC DNA]</scope>
    <source>
        <strain evidence="2 3">BN140078</strain>
    </source>
</reference>
<evidence type="ECO:0000259" key="1">
    <source>
        <dbReference type="Pfam" id="PF13358"/>
    </source>
</evidence>
<gene>
    <name evidence="2" type="ORF">F0L74_32765</name>
</gene>
<dbReference type="Pfam" id="PF13358">
    <property type="entry name" value="DDE_3"/>
    <property type="match status" value="1"/>
</dbReference>
<keyword evidence="3" id="KW-1185">Reference proteome</keyword>
<dbReference type="InterPro" id="IPR036397">
    <property type="entry name" value="RNaseH_sf"/>
</dbReference>
<accession>A0A5B2VFM7</accession>
<organism evidence="2 3">
    <name type="scientific">Chitinophaga agrisoli</name>
    <dbReference type="NCBI Taxonomy" id="2607653"/>
    <lineage>
        <taxon>Bacteria</taxon>
        <taxon>Pseudomonadati</taxon>
        <taxon>Bacteroidota</taxon>
        <taxon>Chitinophagia</taxon>
        <taxon>Chitinophagales</taxon>
        <taxon>Chitinophagaceae</taxon>
        <taxon>Chitinophaga</taxon>
    </lineage>
</organism>
<evidence type="ECO:0000313" key="3">
    <source>
        <dbReference type="Proteomes" id="UP000324611"/>
    </source>
</evidence>
<comment type="caution">
    <text evidence="2">The sequence shown here is derived from an EMBL/GenBank/DDBJ whole genome shotgun (WGS) entry which is preliminary data.</text>
</comment>
<dbReference type="InterPro" id="IPR038717">
    <property type="entry name" value="Tc1-like_DDE_dom"/>
</dbReference>
<sequence length="99" mass="11785">HTSRLCQNYLRRKEQDGRLQIMEWPAQCPDLNPIELVWDELDRRVKAKQPTSATHLWELLQQCWEELSQQYFISIVERMPRVCSAVISAKGGYFYESKI</sequence>
<name>A0A5B2VFM7_9BACT</name>
<protein>
    <recommendedName>
        <fullName evidence="1">Tc1-like transposase DDE domain-containing protein</fullName>
    </recommendedName>
</protein>
<dbReference type="EMBL" id="VUOC01000026">
    <property type="protein sequence ID" value="KAA2237152.1"/>
    <property type="molecule type" value="Genomic_DNA"/>
</dbReference>
<feature type="non-terminal residue" evidence="2">
    <location>
        <position position="1"/>
    </location>
</feature>